<evidence type="ECO:0000313" key="3">
    <source>
        <dbReference type="Proteomes" id="UP001500266"/>
    </source>
</evidence>
<protein>
    <submittedName>
        <fullName evidence="2">Uncharacterized protein</fullName>
    </submittedName>
</protein>
<keyword evidence="3" id="KW-1185">Reference proteome</keyword>
<name>A0ABP7YS64_9ACTN</name>
<evidence type="ECO:0000313" key="2">
    <source>
        <dbReference type="EMBL" id="GAA4140453.1"/>
    </source>
</evidence>
<reference evidence="3" key="1">
    <citation type="journal article" date="2019" name="Int. J. Syst. Evol. Microbiol.">
        <title>The Global Catalogue of Microorganisms (GCM) 10K type strain sequencing project: providing services to taxonomists for standard genome sequencing and annotation.</title>
        <authorList>
            <consortium name="The Broad Institute Genomics Platform"/>
            <consortium name="The Broad Institute Genome Sequencing Center for Infectious Disease"/>
            <person name="Wu L."/>
            <person name="Ma J."/>
        </authorList>
    </citation>
    <scope>NUCLEOTIDE SEQUENCE [LARGE SCALE GENOMIC DNA]</scope>
    <source>
        <strain evidence="3">JCM 17316</strain>
    </source>
</reference>
<comment type="caution">
    <text evidence="2">The sequence shown here is derived from an EMBL/GenBank/DDBJ whole genome shotgun (WGS) entry which is preliminary data.</text>
</comment>
<sequence length="109" mass="12176">MVGVRRDAPPPKPQTAATAQARVVPSAVSAGPTVGEYVPPQPTSTPRPVRTSRSTPSPKATVAPRPRPTASPTQQERRRERERPQLCSPRWLENPFLREWCQRNGYRAR</sequence>
<feature type="compositionally biased region" description="Basic and acidic residues" evidence="1">
    <location>
        <begin position="75"/>
        <end position="84"/>
    </location>
</feature>
<proteinExistence type="predicted"/>
<gene>
    <name evidence="2" type="ORF">GCM10022416_27590</name>
</gene>
<feature type="region of interest" description="Disordered" evidence="1">
    <location>
        <begin position="1"/>
        <end position="89"/>
    </location>
</feature>
<dbReference type="EMBL" id="BAABDO010000033">
    <property type="protein sequence ID" value="GAA4140453.1"/>
    <property type="molecule type" value="Genomic_DNA"/>
</dbReference>
<organism evidence="2 3">
    <name type="scientific">Actinomadura keratinilytica</name>
    <dbReference type="NCBI Taxonomy" id="547461"/>
    <lineage>
        <taxon>Bacteria</taxon>
        <taxon>Bacillati</taxon>
        <taxon>Actinomycetota</taxon>
        <taxon>Actinomycetes</taxon>
        <taxon>Streptosporangiales</taxon>
        <taxon>Thermomonosporaceae</taxon>
        <taxon>Actinomadura</taxon>
    </lineage>
</organism>
<dbReference type="Proteomes" id="UP001500266">
    <property type="component" value="Unassembled WGS sequence"/>
</dbReference>
<evidence type="ECO:0000256" key="1">
    <source>
        <dbReference type="SAM" id="MobiDB-lite"/>
    </source>
</evidence>
<accession>A0ABP7YS64</accession>